<dbReference type="AlphaFoldDB" id="A0A0D6JHF9"/>
<dbReference type="SUPFAM" id="SSF53927">
    <property type="entry name" value="Cytidine deaminase-like"/>
    <property type="match status" value="1"/>
</dbReference>
<dbReference type="Pfam" id="PF00383">
    <property type="entry name" value="dCMP_cyt_deam_1"/>
    <property type="match status" value="1"/>
</dbReference>
<feature type="binding site" evidence="14">
    <location>
        <begin position="298"/>
        <end position="304"/>
    </location>
    <ligand>
        <name>NADP(+)</name>
        <dbReference type="ChEBI" id="CHEBI:58349"/>
    </ligand>
</feature>
<keyword evidence="18" id="KW-1185">Reference proteome</keyword>
<feature type="active site" description="Proton donor" evidence="13">
    <location>
        <position position="49"/>
    </location>
</feature>
<dbReference type="GO" id="GO:0008270">
    <property type="term" value="F:zinc ion binding"/>
    <property type="evidence" value="ECO:0007669"/>
    <property type="project" value="InterPro"/>
</dbReference>
<evidence type="ECO:0000256" key="7">
    <source>
        <dbReference type="ARBA" id="ARBA00022723"/>
    </source>
</evidence>
<evidence type="ECO:0000256" key="3">
    <source>
        <dbReference type="ARBA" id="ARBA00004910"/>
    </source>
</evidence>
<dbReference type="InterPro" id="IPR050765">
    <property type="entry name" value="Riboflavin_Biosynth_HTPR"/>
</dbReference>
<dbReference type="NCBIfam" id="TIGR00326">
    <property type="entry name" value="eubact_ribD"/>
    <property type="match status" value="1"/>
</dbReference>
<dbReference type="GO" id="GO:0009231">
    <property type="term" value="P:riboflavin biosynthetic process"/>
    <property type="evidence" value="ECO:0007669"/>
    <property type="project" value="UniProtKB-UniPathway"/>
</dbReference>
<feature type="binding site" evidence="15">
    <location>
        <position position="47"/>
    </location>
    <ligand>
        <name>Zn(2+)</name>
        <dbReference type="ChEBI" id="CHEBI:29105"/>
        <note>catalytic</note>
    </ligand>
</feature>
<dbReference type="SUPFAM" id="SSF53597">
    <property type="entry name" value="Dihydrofolate reductase-like"/>
    <property type="match status" value="1"/>
</dbReference>
<keyword evidence="12" id="KW-0378">Hydrolase</keyword>
<dbReference type="Proteomes" id="UP000033187">
    <property type="component" value="Chromosome 1"/>
</dbReference>
<dbReference type="RefSeq" id="WP_052743894.1">
    <property type="nucleotide sequence ID" value="NZ_LN829118.1"/>
</dbReference>
<dbReference type="KEGG" id="fil:BN1229_v1_3342"/>
<dbReference type="InterPro" id="IPR016192">
    <property type="entry name" value="APOBEC/CMP_deaminase_Zn-bd"/>
</dbReference>
<dbReference type="InterPro" id="IPR016193">
    <property type="entry name" value="Cytidine_deaminase-like"/>
</dbReference>
<keyword evidence="6 12" id="KW-0686">Riboflavin biosynthesis</keyword>
<dbReference type="InterPro" id="IPR002734">
    <property type="entry name" value="RibDG_C"/>
</dbReference>
<keyword evidence="8 12" id="KW-0862">Zinc</keyword>
<evidence type="ECO:0000256" key="4">
    <source>
        <dbReference type="ARBA" id="ARBA00005259"/>
    </source>
</evidence>
<evidence type="ECO:0000256" key="9">
    <source>
        <dbReference type="ARBA" id="ARBA00022857"/>
    </source>
</evidence>
<dbReference type="PROSITE" id="PS51747">
    <property type="entry name" value="CYT_DCMP_DEAMINASES_2"/>
    <property type="match status" value="1"/>
</dbReference>
<feature type="binding site" evidence="14">
    <location>
        <position position="182"/>
    </location>
    <ligand>
        <name>substrate</name>
    </ligand>
</feature>
<comment type="similarity">
    <text evidence="5 12">In the C-terminal section; belongs to the HTP reductase family.</text>
</comment>
<name>A0A0D6JHF9_9HYPH</name>
<comment type="pathway">
    <text evidence="3 12">Cofactor biosynthesis; riboflavin biosynthesis; 5-amino-6-(D-ribitylamino)uracil from GTP: step 3/4.</text>
</comment>
<dbReference type="KEGG" id="fiy:BN1229_v1_2580"/>
<evidence type="ECO:0000313" key="17">
    <source>
        <dbReference type="EMBL" id="CPR20370.1"/>
    </source>
</evidence>
<dbReference type="GO" id="GO:0008703">
    <property type="term" value="F:5-amino-6-(5-phosphoribosylamino)uracil reductase activity"/>
    <property type="evidence" value="ECO:0007669"/>
    <property type="project" value="UniProtKB-EC"/>
</dbReference>
<sequence length="369" mass="38915">MMSLALSAARRALGTTAPNPTVGAVIADETTQTIISVAATAPGGRPHAEPIAIGQAGECARGKTMYVTLEPCSHVGRTPPCADAVIAAGLSRVVLAQEDPDPRVSGRGTARMRAAGINVERGVLNKEANWVTRGHILRVTERRPLVQLKLAVDHALSVPRGNSGAPTWVTGKLARLRGHLLRARADAILVGARTVTDDDPDLTCRLPGLADRSPVRIVLAGRELPSPRSRLVRSAQQTPVWIVGSRKLFAEQAGVAGELSDLGAKLIEVNDVRGLPWLPAVAEALVAEGVTRLLVEGGPTMWRAFAGAGLADEVIMFRAPPTDSSFAVLPPPRQVPGPEELAALLPGLSLSLAEINHVGHDVMLTYRKN</sequence>
<evidence type="ECO:0000256" key="15">
    <source>
        <dbReference type="PIRSR" id="PIRSR006769-3"/>
    </source>
</evidence>
<feature type="binding site" evidence="14">
    <location>
        <position position="163"/>
    </location>
    <ligand>
        <name>substrate</name>
    </ligand>
</feature>
<dbReference type="Gene3D" id="3.40.140.10">
    <property type="entry name" value="Cytidine Deaminase, domain 2"/>
    <property type="match status" value="1"/>
</dbReference>
<evidence type="ECO:0000256" key="13">
    <source>
        <dbReference type="PIRSR" id="PIRSR006769-1"/>
    </source>
</evidence>
<dbReference type="PIRSF" id="PIRSF006769">
    <property type="entry name" value="RibD"/>
    <property type="match status" value="1"/>
</dbReference>
<evidence type="ECO:0000256" key="6">
    <source>
        <dbReference type="ARBA" id="ARBA00022619"/>
    </source>
</evidence>
<comment type="catalytic activity">
    <reaction evidence="12">
        <text>2,5-diamino-6-hydroxy-4-(5-phosphoribosylamino)-pyrimidine + H2O + H(+) = 5-amino-6-(5-phospho-D-ribosylamino)uracil + NH4(+)</text>
        <dbReference type="Rhea" id="RHEA:21868"/>
        <dbReference type="ChEBI" id="CHEBI:15377"/>
        <dbReference type="ChEBI" id="CHEBI:15378"/>
        <dbReference type="ChEBI" id="CHEBI:28938"/>
        <dbReference type="ChEBI" id="CHEBI:58453"/>
        <dbReference type="ChEBI" id="CHEBI:58614"/>
        <dbReference type="EC" id="3.5.4.26"/>
    </reaction>
</comment>
<evidence type="ECO:0000256" key="2">
    <source>
        <dbReference type="ARBA" id="ARBA00004882"/>
    </source>
</evidence>
<feature type="binding site" evidence="14">
    <location>
        <position position="168"/>
    </location>
    <ligand>
        <name>NADP(+)</name>
        <dbReference type="ChEBI" id="CHEBI:58349"/>
    </ligand>
</feature>
<evidence type="ECO:0000256" key="11">
    <source>
        <dbReference type="ARBA" id="ARBA00023268"/>
    </source>
</evidence>
<feature type="binding site" evidence="14">
    <location>
        <position position="202"/>
    </location>
    <ligand>
        <name>substrate</name>
    </ligand>
</feature>
<comment type="pathway">
    <text evidence="2 12">Cofactor biosynthesis; riboflavin biosynthesis; 5-amino-6-(D-ribitylamino)uracil from GTP: step 2/4.</text>
</comment>
<evidence type="ECO:0000256" key="14">
    <source>
        <dbReference type="PIRSR" id="PIRSR006769-2"/>
    </source>
</evidence>
<feature type="binding site" evidence="14">
    <location>
        <position position="151"/>
    </location>
    <ligand>
        <name>NADP(+)</name>
        <dbReference type="ChEBI" id="CHEBI:58349"/>
    </ligand>
</feature>
<feature type="binding site" evidence="14">
    <location>
        <position position="296"/>
    </location>
    <ligand>
        <name>substrate</name>
    </ligand>
</feature>
<dbReference type="EC" id="3.5.4.26" evidence="12"/>
<dbReference type="GO" id="GO:0008835">
    <property type="term" value="F:diaminohydroxyphosphoribosylaminopyrimidine deaminase activity"/>
    <property type="evidence" value="ECO:0007669"/>
    <property type="project" value="UniProtKB-EC"/>
</dbReference>
<dbReference type="OrthoDB" id="9800865at2"/>
<keyword evidence="7 12" id="KW-0479">Metal-binding</keyword>
<comment type="cofactor">
    <cofactor evidence="12 15">
        <name>Zn(2+)</name>
        <dbReference type="ChEBI" id="CHEBI:29105"/>
    </cofactor>
    <text evidence="12 15">Binds 1 zinc ion.</text>
</comment>
<dbReference type="UniPathway" id="UPA00275">
    <property type="reaction ID" value="UER00401"/>
</dbReference>
<feature type="domain" description="CMP/dCMP-type deaminase" evidence="16">
    <location>
        <begin position="1"/>
        <end position="120"/>
    </location>
</feature>
<keyword evidence="10 12" id="KW-0560">Oxidoreductase</keyword>
<dbReference type="Gene3D" id="3.40.430.10">
    <property type="entry name" value="Dihydrofolate Reductase, subunit A"/>
    <property type="match status" value="1"/>
</dbReference>
<reference evidence="18" key="1">
    <citation type="submission" date="2015-02" db="EMBL/GenBank/DDBJ databases">
        <authorList>
            <person name="Chooi Y.-H."/>
        </authorList>
    </citation>
    <scope>NUCLEOTIDE SEQUENCE [LARGE SCALE GENOMIC DNA]</scope>
    <source>
        <strain evidence="18">strain Y</strain>
    </source>
</reference>
<dbReference type="PROSITE" id="PS00903">
    <property type="entry name" value="CYT_DCMP_DEAMINASES_1"/>
    <property type="match status" value="1"/>
</dbReference>
<evidence type="ECO:0000256" key="12">
    <source>
        <dbReference type="PIRNR" id="PIRNR006769"/>
    </source>
</evidence>
<evidence type="ECO:0000256" key="5">
    <source>
        <dbReference type="ARBA" id="ARBA00007417"/>
    </source>
</evidence>
<dbReference type="InterPro" id="IPR002125">
    <property type="entry name" value="CMP_dCMP_dom"/>
</dbReference>
<dbReference type="CDD" id="cd01284">
    <property type="entry name" value="Riboflavin_deaminase-reductase"/>
    <property type="match status" value="1"/>
</dbReference>
<feature type="binding site" evidence="15">
    <location>
        <position position="81"/>
    </location>
    <ligand>
        <name>Zn(2+)</name>
        <dbReference type="ChEBI" id="CHEBI:29105"/>
        <note>catalytic</note>
    </ligand>
</feature>
<dbReference type="InterPro" id="IPR004794">
    <property type="entry name" value="Eubact_RibD"/>
</dbReference>
<keyword evidence="11" id="KW-0511">Multifunctional enzyme</keyword>
<evidence type="ECO:0000313" key="18">
    <source>
        <dbReference type="Proteomes" id="UP000033187"/>
    </source>
</evidence>
<evidence type="ECO:0000259" key="16">
    <source>
        <dbReference type="PROSITE" id="PS51747"/>
    </source>
</evidence>
<dbReference type="EMBL" id="LN829119">
    <property type="protein sequence ID" value="CPR20370.1"/>
    <property type="molecule type" value="Genomic_DNA"/>
</dbReference>
<dbReference type="PANTHER" id="PTHR38011">
    <property type="entry name" value="DIHYDROFOLATE REDUCTASE FAMILY PROTEIN (AFU_ORTHOLOGUE AFUA_8G06820)"/>
    <property type="match status" value="1"/>
</dbReference>
<evidence type="ECO:0000256" key="1">
    <source>
        <dbReference type="ARBA" id="ARBA00002151"/>
    </source>
</evidence>
<comment type="similarity">
    <text evidence="4 12">In the N-terminal section; belongs to the cytidine and deoxycytidylate deaminase family.</text>
</comment>
<evidence type="ECO:0000256" key="8">
    <source>
        <dbReference type="ARBA" id="ARBA00022833"/>
    </source>
</evidence>
<dbReference type="Pfam" id="PF01872">
    <property type="entry name" value="RibD_C"/>
    <property type="match status" value="1"/>
</dbReference>
<feature type="binding site" evidence="14">
    <location>
        <position position="205"/>
    </location>
    <ligand>
        <name>substrate</name>
    </ligand>
</feature>
<comment type="catalytic activity">
    <reaction evidence="12">
        <text>5-amino-6-(5-phospho-D-ribitylamino)uracil + NADP(+) = 5-amino-6-(5-phospho-D-ribosylamino)uracil + NADPH + H(+)</text>
        <dbReference type="Rhea" id="RHEA:17845"/>
        <dbReference type="ChEBI" id="CHEBI:15378"/>
        <dbReference type="ChEBI" id="CHEBI:57783"/>
        <dbReference type="ChEBI" id="CHEBI:58349"/>
        <dbReference type="ChEBI" id="CHEBI:58421"/>
        <dbReference type="ChEBI" id="CHEBI:58453"/>
        <dbReference type="EC" id="1.1.1.193"/>
    </reaction>
</comment>
<organism evidence="17 18">
    <name type="scientific">Candidatus Filomicrobium marinum</name>
    <dbReference type="NCBI Taxonomy" id="1608628"/>
    <lineage>
        <taxon>Bacteria</taxon>
        <taxon>Pseudomonadati</taxon>
        <taxon>Pseudomonadota</taxon>
        <taxon>Alphaproteobacteria</taxon>
        <taxon>Hyphomicrobiales</taxon>
        <taxon>Hyphomicrobiaceae</taxon>
        <taxon>Filomicrobium</taxon>
    </lineage>
</organism>
<dbReference type="InterPro" id="IPR024072">
    <property type="entry name" value="DHFR-like_dom_sf"/>
</dbReference>
<dbReference type="PANTHER" id="PTHR38011:SF7">
    <property type="entry name" value="2,5-DIAMINO-6-RIBOSYLAMINO-4(3H)-PYRIMIDINONE 5'-PHOSPHATE REDUCTASE"/>
    <property type="match status" value="1"/>
</dbReference>
<protein>
    <recommendedName>
        <fullName evidence="12">Riboflavin biosynthesis protein RibD</fullName>
    </recommendedName>
    <domain>
        <recommendedName>
            <fullName evidence="12">Diaminohydroxyphosphoribosylaminopyrimidine deaminase</fullName>
            <shortName evidence="12">DRAP deaminase</shortName>
            <ecNumber evidence="12">3.5.4.26</ecNumber>
        </recommendedName>
        <alternativeName>
            <fullName evidence="12">Riboflavin-specific deaminase</fullName>
        </alternativeName>
    </domain>
    <domain>
        <recommendedName>
            <fullName evidence="12">5-amino-6-(5-phosphoribosylamino)uracil reductase</fullName>
            <ecNumber evidence="12">1.1.1.193</ecNumber>
        </recommendedName>
        <alternativeName>
            <fullName evidence="12">HTP reductase</fullName>
        </alternativeName>
    </domain>
</protein>
<proteinExistence type="inferred from homology"/>
<feature type="binding site" evidence="15">
    <location>
        <position position="72"/>
    </location>
    <ligand>
        <name>Zn(2+)</name>
        <dbReference type="ChEBI" id="CHEBI:29105"/>
        <note>catalytic</note>
    </ligand>
</feature>
<comment type="function">
    <text evidence="1 12">Converts 2,5-diamino-6-(ribosylamino)-4(3h)-pyrimidinone 5'-phosphate into 5-amino-6-(ribosylamino)-2,4(1h,3h)-pyrimidinedione 5'-phosphate.</text>
</comment>
<evidence type="ECO:0000256" key="10">
    <source>
        <dbReference type="ARBA" id="ARBA00023002"/>
    </source>
</evidence>
<keyword evidence="9 12" id="KW-0521">NADP</keyword>
<accession>A0A0D6JHF9</accession>
<feature type="binding site" evidence="14">
    <location>
        <position position="194"/>
    </location>
    <ligand>
        <name>NADP(+)</name>
        <dbReference type="ChEBI" id="CHEBI:58349"/>
    </ligand>
</feature>
<feature type="binding site" evidence="14">
    <location>
        <position position="198"/>
    </location>
    <ligand>
        <name>NADP(+)</name>
        <dbReference type="ChEBI" id="CHEBI:58349"/>
    </ligand>
</feature>
<gene>
    <name evidence="17" type="primary">ribD</name>
    <name evidence="17" type="ORF">YBN1229_v1_2580</name>
</gene>
<dbReference type="EC" id="1.1.1.193" evidence="12"/>